<evidence type="ECO:0000313" key="4">
    <source>
        <dbReference type="Proteomes" id="UP000238762"/>
    </source>
</evidence>
<feature type="transmembrane region" description="Helical" evidence="2">
    <location>
        <begin position="66"/>
        <end position="88"/>
    </location>
</feature>
<evidence type="ECO:0000256" key="1">
    <source>
        <dbReference type="SAM" id="MobiDB-lite"/>
    </source>
</evidence>
<comment type="caution">
    <text evidence="3">The sequence shown here is derived from an EMBL/GenBank/DDBJ whole genome shotgun (WGS) entry which is preliminary data.</text>
</comment>
<evidence type="ECO:0000313" key="3">
    <source>
        <dbReference type="EMBL" id="PSB01579.1"/>
    </source>
</evidence>
<protein>
    <submittedName>
        <fullName evidence="3">Chromosome segregation ATPase</fullName>
    </submittedName>
</protein>
<proteinExistence type="predicted"/>
<keyword evidence="4" id="KW-1185">Reference proteome</keyword>
<name>A0A2T1BZY0_9CYAN</name>
<keyword evidence="2" id="KW-0472">Membrane</keyword>
<sequence>MGKNSQGSDNWFKSSHSPSDAKPVELENPAPLSVNGVIVASTEHQHSEQFQKTWLRTLLDLPRQKLFWAIAALIATGGLGFGAMSSLIKLSNTSCVTANWFWASASTRIYCAEEYASRRTGEDLLKAIALVNELPKNHFLRPEINRQIKEWSQELLNLTEETFQQGKLEEAIGIARQIPKNSATKDLLASKINKWQSIWAQGEKIYQQAEDRLRAADTYGAFNQAIRLTNIGNRYWATTKYDQLVNIIQIAQEDAIKLDKAYLLLKKGSLEKIGEAVKIAEEVDSKSYAYSEAQKLLDKAGNELLELAQARIYRDDWQNILEITNKLPNKFTSKPESQDLLNLATALSKAEQGLRVDLESAISFAQKVESSRPLYDKAQKLVARWQLEIQDVARIEKARELAGPGGLGNVLAAIAEARQVPSSHPRYSEAQSLIRSWESQVETSQDEPYLTRANQLANLGTVAALRDAIGQASFIPPGRALYPEAQNQIRQWTRQLQKLEDTPYLAQAQSQADSGNYTAAIATAQQITSDRVLYPQAQSRIRQWNYQVQGSEDQPYLQQAQSEADLGNLRNAIAIAKQIPSDKALYLEAQRKINTWQREVQAQDNLQAAYQLSYNGTPEALSNAIQTARSIPTTSLSGSEAQEAMNRWSSQLLAMAQQVATNDPQKAIALAQNIPPSADVYQSAQAQIETWRGSN</sequence>
<keyword evidence="2" id="KW-1133">Transmembrane helix</keyword>
<dbReference type="EMBL" id="PVWJ01000099">
    <property type="protein sequence ID" value="PSB01579.1"/>
    <property type="molecule type" value="Genomic_DNA"/>
</dbReference>
<feature type="compositionally biased region" description="Polar residues" evidence="1">
    <location>
        <begin position="1"/>
        <end position="18"/>
    </location>
</feature>
<dbReference type="Proteomes" id="UP000238762">
    <property type="component" value="Unassembled WGS sequence"/>
</dbReference>
<evidence type="ECO:0000256" key="2">
    <source>
        <dbReference type="SAM" id="Phobius"/>
    </source>
</evidence>
<dbReference type="AlphaFoldDB" id="A0A2T1BZY0"/>
<dbReference type="RefSeq" id="WP_106289954.1">
    <property type="nucleotide sequence ID" value="NZ_CAWNTC010000129.1"/>
</dbReference>
<gene>
    <name evidence="3" type="ORF">C7B64_17575</name>
</gene>
<feature type="region of interest" description="Disordered" evidence="1">
    <location>
        <begin position="1"/>
        <end position="26"/>
    </location>
</feature>
<accession>A0A2T1BZY0</accession>
<keyword evidence="2" id="KW-0812">Transmembrane</keyword>
<organism evidence="3 4">
    <name type="scientific">Merismopedia glauca CCAP 1448/3</name>
    <dbReference type="NCBI Taxonomy" id="1296344"/>
    <lineage>
        <taxon>Bacteria</taxon>
        <taxon>Bacillati</taxon>
        <taxon>Cyanobacteriota</taxon>
        <taxon>Cyanophyceae</taxon>
        <taxon>Synechococcales</taxon>
        <taxon>Merismopediaceae</taxon>
        <taxon>Merismopedia</taxon>
    </lineage>
</organism>
<dbReference type="OrthoDB" id="503367at2"/>
<reference evidence="3 4" key="2">
    <citation type="submission" date="2018-03" db="EMBL/GenBank/DDBJ databases">
        <title>The ancient ancestry and fast evolution of plastids.</title>
        <authorList>
            <person name="Moore K.R."/>
            <person name="Magnabosco C."/>
            <person name="Momper L."/>
            <person name="Gold D.A."/>
            <person name="Bosak T."/>
            <person name="Fournier G.P."/>
        </authorList>
    </citation>
    <scope>NUCLEOTIDE SEQUENCE [LARGE SCALE GENOMIC DNA]</scope>
    <source>
        <strain evidence="3 4">CCAP 1448/3</strain>
    </source>
</reference>
<reference evidence="3 4" key="1">
    <citation type="submission" date="2018-02" db="EMBL/GenBank/DDBJ databases">
        <authorList>
            <person name="Cohen D.B."/>
            <person name="Kent A.D."/>
        </authorList>
    </citation>
    <scope>NUCLEOTIDE SEQUENCE [LARGE SCALE GENOMIC DNA]</scope>
    <source>
        <strain evidence="3 4">CCAP 1448/3</strain>
    </source>
</reference>